<accession>A0A8S5U2P1</accession>
<organism evidence="1">
    <name type="scientific">Podoviridae sp. ctjUd6</name>
    <dbReference type="NCBI Taxonomy" id="2825270"/>
    <lineage>
        <taxon>Viruses</taxon>
        <taxon>Duplodnaviria</taxon>
        <taxon>Heunggongvirae</taxon>
        <taxon>Uroviricota</taxon>
        <taxon>Caudoviricetes</taxon>
    </lineage>
</organism>
<reference evidence="1" key="1">
    <citation type="journal article" date="2021" name="Proc. Natl. Acad. Sci. U.S.A.">
        <title>A Catalog of Tens of Thousands of Viruses from Human Metagenomes Reveals Hidden Associations with Chronic Diseases.</title>
        <authorList>
            <person name="Tisza M.J."/>
            <person name="Buck C.B."/>
        </authorList>
    </citation>
    <scope>NUCLEOTIDE SEQUENCE</scope>
    <source>
        <strain evidence="1">CtjUd6</strain>
    </source>
</reference>
<sequence length="196" mass="21505">MHGTATTGPCPWAGVSDMGAVLWPSETANDMMLAIIDAHQSGEPLCQRETCEFDGHCSTRTRMGRGQILDRLVRDGMVRRVSGPGVKILSVPTEAGLHAWRLPLPTDNTAWKLMTVDGSTVTVGQVNALGRQLRSLWRTHYEIGVRALRELAPLGDWKAGQYVAHLWRHRDAAMVEAVLDVEGLTPSQVRKLLACS</sequence>
<dbReference type="EMBL" id="BK015993">
    <property type="protein sequence ID" value="DAF88737.1"/>
    <property type="molecule type" value="Genomic_DNA"/>
</dbReference>
<protein>
    <submittedName>
        <fullName evidence="1">ScpA, ScpB subcomplex, SMC, winged HTH.6A</fullName>
    </submittedName>
</protein>
<name>A0A8S5U2P1_9CAUD</name>
<proteinExistence type="predicted"/>
<evidence type="ECO:0000313" key="1">
    <source>
        <dbReference type="EMBL" id="DAF88737.1"/>
    </source>
</evidence>